<dbReference type="Gene3D" id="1.10.3130.20">
    <property type="entry name" value="Phycobilisome linker domain"/>
    <property type="match status" value="1"/>
</dbReference>
<dbReference type="EMBL" id="CM002803">
    <property type="protein sequence ID" value="KEI66334.1"/>
    <property type="molecule type" value="Genomic_DNA"/>
</dbReference>
<evidence type="ECO:0000256" key="3">
    <source>
        <dbReference type="ARBA" id="ARBA00022738"/>
    </source>
</evidence>
<reference evidence="8 9" key="1">
    <citation type="journal article" date="2014" name="Appl. Environ. Microbiol.">
        <title>Elucidation of insertion elements encoded on plasmids and in vitro construction of shuttle vectors from the toxic cyanobacterium Planktothrix.</title>
        <authorList>
            <person name="Christiansen G."/>
            <person name="Goesmann A."/>
            <person name="Kurmayer R."/>
        </authorList>
    </citation>
    <scope>NUCLEOTIDE SEQUENCE [LARGE SCALE GENOMIC DNA]</scope>
    <source>
        <strain evidence="8 9">NIVA-CYA 126/8</strain>
    </source>
</reference>
<dbReference type="GO" id="GO:0030089">
    <property type="term" value="C:phycobilisome"/>
    <property type="evidence" value="ECO:0007669"/>
    <property type="project" value="UniProtKB-UniRule"/>
</dbReference>
<keyword evidence="9" id="KW-1185">Reference proteome</keyword>
<evidence type="ECO:0000256" key="6">
    <source>
        <dbReference type="PROSITE-ProRule" id="PRU00775"/>
    </source>
</evidence>
<evidence type="ECO:0000313" key="8">
    <source>
        <dbReference type="EMBL" id="KEI66334.1"/>
    </source>
</evidence>
<keyword evidence="4" id="KW-0793">Thylakoid</keyword>
<dbReference type="InterPro" id="IPR016470">
    <property type="entry name" value="Phycobilisome"/>
</dbReference>
<accession>A0A073CDI9</accession>
<evidence type="ECO:0000256" key="2">
    <source>
        <dbReference type="ARBA" id="ARBA00022549"/>
    </source>
</evidence>
<dbReference type="HOGENOM" id="CLU_086930_0_0_3"/>
<comment type="subcellular location">
    <subcellularLocation>
        <location evidence="1">Endomembrane system</location>
    </subcellularLocation>
</comment>
<gene>
    <name evidence="8" type="primary">cpcG</name>
    <name evidence="8" type="ORF">A19Y_1260</name>
</gene>
<protein>
    <submittedName>
        <fullName evidence="8">CpcG</fullName>
    </submittedName>
</protein>
<evidence type="ECO:0000256" key="5">
    <source>
        <dbReference type="ARBA" id="ARBA00023136"/>
    </source>
</evidence>
<dbReference type="PATRIC" id="fig|388467.6.peg.1197"/>
<evidence type="ECO:0000256" key="1">
    <source>
        <dbReference type="ARBA" id="ARBA00004308"/>
    </source>
</evidence>
<keyword evidence="5" id="KW-0472">Membrane</keyword>
<dbReference type="InterPro" id="IPR038255">
    <property type="entry name" value="PBS_linker_sf"/>
</dbReference>
<dbReference type="PROSITE" id="PS51445">
    <property type="entry name" value="PBS_LINKER"/>
    <property type="match status" value="1"/>
</dbReference>
<dbReference type="GO" id="GO:0015979">
    <property type="term" value="P:photosynthesis"/>
    <property type="evidence" value="ECO:0007669"/>
    <property type="project" value="InterPro"/>
</dbReference>
<evidence type="ECO:0000313" key="9">
    <source>
        <dbReference type="Proteomes" id="UP000027395"/>
    </source>
</evidence>
<feature type="domain" description="PBS-linker" evidence="7">
    <location>
        <begin position="21"/>
        <end position="200"/>
    </location>
</feature>
<dbReference type="GO" id="GO:0012505">
    <property type="term" value="C:endomembrane system"/>
    <property type="evidence" value="ECO:0007669"/>
    <property type="project" value="UniProtKB-SubCell"/>
</dbReference>
<sequence length="260" mass="30287">MTFKIKEIFKVALPLLSYGPTSRNVRVAGFEVAGDEQPRVFTTENLPSASEWNEIIWAAYRQIFSEHQMLKSNVQTCLESQLKFGQINVRDFIRGLATSDPFLRRNYQTNSNYRFVEMCVQRILGRDVYSEREKIAWSIVVANKGPKGFIDELLDSDEYLDNFGYDTVPYQRRRVLLQRNQGEVPFNLKTPRYNEYHRNQLGFPQLVWQNAVRRFIPQEKQIKAGDPAQFLGLVTPTVIPVTRIALGDINIETMVPYRKR</sequence>
<evidence type="ECO:0000256" key="4">
    <source>
        <dbReference type="ARBA" id="ARBA00023078"/>
    </source>
</evidence>
<keyword evidence="2" id="KW-0042">Antenna complex</keyword>
<dbReference type="STRING" id="388467.A19Y_1260"/>
<comment type="similarity">
    <text evidence="6">Belongs to the phycobilisome linker protein family.</text>
</comment>
<dbReference type="InterPro" id="IPR001297">
    <property type="entry name" value="PBS_linker_dom"/>
</dbReference>
<dbReference type="PANTHER" id="PTHR34011">
    <property type="entry name" value="PHYCOBILISOME 32.1 KDA LINKER POLYPEPTIDE, PHYCOCYANIN-ASSOCIATED, ROD 2-RELATED"/>
    <property type="match status" value="1"/>
</dbReference>
<dbReference type="Proteomes" id="UP000027395">
    <property type="component" value="Chromosome"/>
</dbReference>
<name>A0A073CDI9_PLAA1</name>
<proteinExistence type="inferred from homology"/>
<dbReference type="Pfam" id="PF00427">
    <property type="entry name" value="PBS_linker_poly"/>
    <property type="match status" value="1"/>
</dbReference>
<keyword evidence="3 6" id="KW-0605">Phycobilisome</keyword>
<dbReference type="eggNOG" id="COG0448">
    <property type="taxonomic scope" value="Bacteria"/>
</dbReference>
<evidence type="ECO:0000259" key="7">
    <source>
        <dbReference type="PROSITE" id="PS51445"/>
    </source>
</evidence>
<dbReference type="AlphaFoldDB" id="A0A073CDI9"/>
<dbReference type="PIRSF" id="PIRSF005898">
    <property type="entry name" value="Phycobilisome_CpeC/CpcI"/>
    <property type="match status" value="1"/>
</dbReference>
<organism evidence="8 9">
    <name type="scientific">Planktothrix agardhii (strain NIVA-CYA 126/8)</name>
    <dbReference type="NCBI Taxonomy" id="388467"/>
    <lineage>
        <taxon>Bacteria</taxon>
        <taxon>Bacillati</taxon>
        <taxon>Cyanobacteriota</taxon>
        <taxon>Cyanophyceae</taxon>
        <taxon>Oscillatoriophycideae</taxon>
        <taxon>Oscillatoriales</taxon>
        <taxon>Microcoleaceae</taxon>
        <taxon>Planktothrix</taxon>
    </lineage>
</organism>